<dbReference type="SUPFAM" id="SSF158997">
    <property type="entry name" value="Trm112p-like"/>
    <property type="match status" value="1"/>
</dbReference>
<organism evidence="3 4">
    <name type="scientific">Eptatretus burgeri</name>
    <name type="common">Inshore hagfish</name>
    <dbReference type="NCBI Taxonomy" id="7764"/>
    <lineage>
        <taxon>Eukaryota</taxon>
        <taxon>Metazoa</taxon>
        <taxon>Chordata</taxon>
        <taxon>Craniata</taxon>
        <taxon>Vertebrata</taxon>
        <taxon>Cyclostomata</taxon>
        <taxon>Myxini</taxon>
        <taxon>Myxiniformes</taxon>
        <taxon>Myxinidae</taxon>
        <taxon>Eptatretinae</taxon>
        <taxon>Eptatretus</taxon>
    </lineage>
</organism>
<reference evidence="3" key="1">
    <citation type="submission" date="2025-08" db="UniProtKB">
        <authorList>
            <consortium name="Ensembl"/>
        </authorList>
    </citation>
    <scope>IDENTIFICATION</scope>
</reference>
<dbReference type="Ensembl" id="ENSEBUT00000026861.1">
    <property type="protein sequence ID" value="ENSEBUP00000026285.1"/>
    <property type="gene ID" value="ENSEBUG00000016194.1"/>
</dbReference>
<comment type="similarity">
    <text evidence="1">Belongs to the PREY family.</text>
</comment>
<dbReference type="Pfam" id="PF03966">
    <property type="entry name" value="Trm112p"/>
    <property type="match status" value="1"/>
</dbReference>
<sequence>MASSGSALFPHLVRRLILHTRPQVHRRAKSECEGQDVVFDTTLLDYIVCPVSKKPLRYDASSKELVNEELSIAYPVVNGIPQLMSRNGKDYEAR</sequence>
<dbReference type="PANTHER" id="PTHR33505">
    <property type="entry name" value="ZGC:162634"/>
    <property type="match status" value="1"/>
</dbReference>
<name>A0A8C4X1D2_EPTBU</name>
<protein>
    <recommendedName>
        <fullName evidence="2">Protein preY, mitochondrial</fullName>
    </recommendedName>
</protein>
<evidence type="ECO:0000313" key="3">
    <source>
        <dbReference type="Ensembl" id="ENSEBUP00000026285.1"/>
    </source>
</evidence>
<dbReference type="PANTHER" id="PTHR33505:SF4">
    <property type="entry name" value="PROTEIN PREY, MITOCHONDRIAL"/>
    <property type="match status" value="1"/>
</dbReference>
<accession>A0A8C4X1D2</accession>
<dbReference type="Gene3D" id="2.20.25.10">
    <property type="match status" value="1"/>
</dbReference>
<reference evidence="3" key="2">
    <citation type="submission" date="2025-09" db="UniProtKB">
        <authorList>
            <consortium name="Ensembl"/>
        </authorList>
    </citation>
    <scope>IDENTIFICATION</scope>
</reference>
<keyword evidence="4" id="KW-1185">Reference proteome</keyword>
<evidence type="ECO:0000256" key="1">
    <source>
        <dbReference type="ARBA" id="ARBA00038479"/>
    </source>
</evidence>
<dbReference type="InterPro" id="IPR005651">
    <property type="entry name" value="Trm112-like"/>
</dbReference>
<dbReference type="Proteomes" id="UP000694388">
    <property type="component" value="Unplaced"/>
</dbReference>
<evidence type="ECO:0000313" key="4">
    <source>
        <dbReference type="Proteomes" id="UP000694388"/>
    </source>
</evidence>
<evidence type="ECO:0000256" key="2">
    <source>
        <dbReference type="ARBA" id="ARBA00040939"/>
    </source>
</evidence>
<dbReference type="AlphaFoldDB" id="A0A8C4X1D2"/>
<proteinExistence type="inferred from homology"/>
<dbReference type="GeneTree" id="ENSGT00960000187278"/>